<evidence type="ECO:0008006" key="4">
    <source>
        <dbReference type="Google" id="ProtNLM"/>
    </source>
</evidence>
<evidence type="ECO:0000256" key="1">
    <source>
        <dbReference type="SAM" id="MobiDB-lite"/>
    </source>
</evidence>
<name>A0A7I4D1E1_PHYPA</name>
<feature type="compositionally biased region" description="Gly residues" evidence="1">
    <location>
        <begin position="188"/>
        <end position="228"/>
    </location>
</feature>
<feature type="compositionally biased region" description="Low complexity" evidence="1">
    <location>
        <begin position="229"/>
        <end position="244"/>
    </location>
</feature>
<organism evidence="2 3">
    <name type="scientific">Physcomitrium patens</name>
    <name type="common">Spreading-leaved earth moss</name>
    <name type="synonym">Physcomitrella patens</name>
    <dbReference type="NCBI Taxonomy" id="3218"/>
    <lineage>
        <taxon>Eukaryota</taxon>
        <taxon>Viridiplantae</taxon>
        <taxon>Streptophyta</taxon>
        <taxon>Embryophyta</taxon>
        <taxon>Bryophyta</taxon>
        <taxon>Bryophytina</taxon>
        <taxon>Bryopsida</taxon>
        <taxon>Funariidae</taxon>
        <taxon>Funariales</taxon>
        <taxon>Funariaceae</taxon>
        <taxon>Physcomitrium</taxon>
    </lineage>
</organism>
<dbReference type="Pfam" id="PF01803">
    <property type="entry name" value="LIM_bind"/>
    <property type="match status" value="1"/>
</dbReference>
<dbReference type="EMBL" id="ABEU02000025">
    <property type="status" value="NOT_ANNOTATED_CDS"/>
    <property type="molecule type" value="Genomic_DNA"/>
</dbReference>
<dbReference type="EnsemblPlants" id="Pp3c25_7810V3.2">
    <property type="protein sequence ID" value="Pp3c25_7810V3.2"/>
    <property type="gene ID" value="Pp3c25_7810"/>
</dbReference>
<feature type="compositionally biased region" description="Low complexity" evidence="1">
    <location>
        <begin position="171"/>
        <end position="187"/>
    </location>
</feature>
<dbReference type="PANTHER" id="PTHR10378">
    <property type="entry name" value="LIM DOMAIN-BINDING PROTEIN"/>
    <property type="match status" value="1"/>
</dbReference>
<reference evidence="2" key="3">
    <citation type="submission" date="2020-12" db="UniProtKB">
        <authorList>
            <consortium name="EnsemblPlants"/>
        </authorList>
    </citation>
    <scope>IDENTIFICATION</scope>
</reference>
<reference evidence="2 3" key="1">
    <citation type="journal article" date="2008" name="Science">
        <title>The Physcomitrella genome reveals evolutionary insights into the conquest of land by plants.</title>
        <authorList>
            <person name="Rensing S."/>
            <person name="Lang D."/>
            <person name="Zimmer A."/>
            <person name="Terry A."/>
            <person name="Salamov A."/>
            <person name="Shapiro H."/>
            <person name="Nishiyama T."/>
            <person name="Perroud P.-F."/>
            <person name="Lindquist E."/>
            <person name="Kamisugi Y."/>
            <person name="Tanahashi T."/>
            <person name="Sakakibara K."/>
            <person name="Fujita T."/>
            <person name="Oishi K."/>
            <person name="Shin-I T."/>
            <person name="Kuroki Y."/>
            <person name="Toyoda A."/>
            <person name="Suzuki Y."/>
            <person name="Hashimoto A."/>
            <person name="Yamaguchi K."/>
            <person name="Sugano A."/>
            <person name="Kohara Y."/>
            <person name="Fujiyama A."/>
            <person name="Anterola A."/>
            <person name="Aoki S."/>
            <person name="Ashton N."/>
            <person name="Barbazuk W.B."/>
            <person name="Barker E."/>
            <person name="Bennetzen J."/>
            <person name="Bezanilla M."/>
            <person name="Blankenship R."/>
            <person name="Cho S.H."/>
            <person name="Dutcher S."/>
            <person name="Estelle M."/>
            <person name="Fawcett J.A."/>
            <person name="Gundlach H."/>
            <person name="Hanada K."/>
            <person name="Heyl A."/>
            <person name="Hicks K.A."/>
            <person name="Hugh J."/>
            <person name="Lohr M."/>
            <person name="Mayer K."/>
            <person name="Melkozernov A."/>
            <person name="Murata T."/>
            <person name="Nelson D."/>
            <person name="Pils B."/>
            <person name="Prigge M."/>
            <person name="Reiss B."/>
            <person name="Renner T."/>
            <person name="Rombauts S."/>
            <person name="Rushton P."/>
            <person name="Sanderfoot A."/>
            <person name="Schween G."/>
            <person name="Shiu S.-H."/>
            <person name="Stueber K."/>
            <person name="Theodoulou F.L."/>
            <person name="Tu H."/>
            <person name="Van de Peer Y."/>
            <person name="Verrier P.J."/>
            <person name="Waters E."/>
            <person name="Wood A."/>
            <person name="Yang L."/>
            <person name="Cove D."/>
            <person name="Cuming A."/>
            <person name="Hasebe M."/>
            <person name="Lucas S."/>
            <person name="Mishler D.B."/>
            <person name="Reski R."/>
            <person name="Grigoriev I."/>
            <person name="Quatrano R.S."/>
            <person name="Boore J.L."/>
        </authorList>
    </citation>
    <scope>NUCLEOTIDE SEQUENCE [LARGE SCALE GENOMIC DNA]</scope>
    <source>
        <strain evidence="2 3">cv. Gransden 2004</strain>
    </source>
</reference>
<dbReference type="AlphaFoldDB" id="A0A7I4D1E1"/>
<evidence type="ECO:0000313" key="2">
    <source>
        <dbReference type="EnsemblPlants" id="Pp3c25_7810V3.2"/>
    </source>
</evidence>
<evidence type="ECO:0000313" key="3">
    <source>
        <dbReference type="Proteomes" id="UP000006727"/>
    </source>
</evidence>
<sequence>MAGAHAHTVSAPSLVRSGNVLLGNHGGSGLSQPILSSLAARRSQFGGVNMLAGYPSNGLLNGVSNAGLTGIAQSLGGSVGVSSLVTGSNSELLDLQRGSLGASEGMAVSGLGGMGLPASPASITSTIGNSMANQQGSSGLARMEQQELLVHQQQARSGTPPLAATTALSQLSQSMQSMQQERGVQGSQHGGGGQQSGGFPGQVGGSGSQVVSGGGSQQSMVLGGGVGHGSSMQGKAGGVASQQGVSGVKADAQYSGHSLQNQQGQQQLMRPKLEVETEMELDQKQAMQQLRSGNNVGGTAEMQLQEALQRQQSKQIQAHLSVLQQQRVLQGLSEQHVRDMTSIQLQQLQQQQVQMQQQQANLCSHQDNNIAFWRNFVGEYFAANARKRWCVSQYGSGGRQPTGIFPQDVWHCEICGTNPGRGFETTVEVLPRLMKMKFDSGIQEELLFVDVPHEYRQASGHMVLKYGKAIQESVFEQLRVVREGQLRIVFSAEWKILSWEFCGRSHEELLPRRLIVPQVNQLVQISQKYQSSQNGGAGASGQEMQTSCHLFVTSARQLAKNLELPTVNDLGYTKRYVRCLQISEVVNSMKDLIDHSRDNGYGPMG</sequence>
<keyword evidence="3" id="KW-1185">Reference proteome</keyword>
<dbReference type="Proteomes" id="UP000006727">
    <property type="component" value="Chromosome 25"/>
</dbReference>
<feature type="region of interest" description="Disordered" evidence="1">
    <location>
        <begin position="171"/>
        <end position="244"/>
    </location>
</feature>
<reference evidence="2 3" key="2">
    <citation type="journal article" date="2018" name="Plant J.">
        <title>The Physcomitrella patens chromosome-scale assembly reveals moss genome structure and evolution.</title>
        <authorList>
            <person name="Lang D."/>
            <person name="Ullrich K.K."/>
            <person name="Murat F."/>
            <person name="Fuchs J."/>
            <person name="Jenkins J."/>
            <person name="Haas F.B."/>
            <person name="Piednoel M."/>
            <person name="Gundlach H."/>
            <person name="Van Bel M."/>
            <person name="Meyberg R."/>
            <person name="Vives C."/>
            <person name="Morata J."/>
            <person name="Symeonidi A."/>
            <person name="Hiss M."/>
            <person name="Muchero W."/>
            <person name="Kamisugi Y."/>
            <person name="Saleh O."/>
            <person name="Blanc G."/>
            <person name="Decker E.L."/>
            <person name="van Gessel N."/>
            <person name="Grimwood J."/>
            <person name="Hayes R.D."/>
            <person name="Graham S.W."/>
            <person name="Gunter L.E."/>
            <person name="McDaniel S.F."/>
            <person name="Hoernstein S.N.W."/>
            <person name="Larsson A."/>
            <person name="Li F.W."/>
            <person name="Perroud P.F."/>
            <person name="Phillips J."/>
            <person name="Ranjan P."/>
            <person name="Rokshar D.S."/>
            <person name="Rothfels C.J."/>
            <person name="Schneider L."/>
            <person name="Shu S."/>
            <person name="Stevenson D.W."/>
            <person name="Thummler F."/>
            <person name="Tillich M."/>
            <person name="Villarreal Aguilar J.C."/>
            <person name="Widiez T."/>
            <person name="Wong G.K."/>
            <person name="Wymore A."/>
            <person name="Zhang Y."/>
            <person name="Zimmer A.D."/>
            <person name="Quatrano R.S."/>
            <person name="Mayer K.F.X."/>
            <person name="Goodstein D."/>
            <person name="Casacuberta J.M."/>
            <person name="Vandepoele K."/>
            <person name="Reski R."/>
            <person name="Cuming A.C."/>
            <person name="Tuskan G.A."/>
            <person name="Maumus F."/>
            <person name="Salse J."/>
            <person name="Schmutz J."/>
            <person name="Rensing S.A."/>
        </authorList>
    </citation>
    <scope>NUCLEOTIDE SEQUENCE [LARGE SCALE GENOMIC DNA]</scope>
    <source>
        <strain evidence="2 3">cv. Gransden 2004</strain>
    </source>
</reference>
<dbReference type="InterPro" id="IPR029005">
    <property type="entry name" value="LIM-bd/SEUSS"/>
</dbReference>
<dbReference type="Gramene" id="Pp3c25_7810V3.2">
    <property type="protein sequence ID" value="Pp3c25_7810V3.2"/>
    <property type="gene ID" value="Pp3c25_7810"/>
</dbReference>
<proteinExistence type="predicted"/>
<protein>
    <recommendedName>
        <fullName evidence="4">Transcriptional corepressor SEUSS</fullName>
    </recommendedName>
</protein>
<accession>A0A7I4D1E1</accession>